<dbReference type="EMBL" id="CP062941">
    <property type="protein sequence ID" value="QOL48453.1"/>
    <property type="molecule type" value="Genomic_DNA"/>
</dbReference>
<evidence type="ECO:0000313" key="3">
    <source>
        <dbReference type="EMBL" id="QOL48453.1"/>
    </source>
</evidence>
<dbReference type="InterPro" id="IPR027417">
    <property type="entry name" value="P-loop_NTPase"/>
</dbReference>
<reference evidence="3 4" key="1">
    <citation type="submission" date="2020-10" db="EMBL/GenBank/DDBJ databases">
        <title>Genome sequencing of Massilia sp. LPB0304.</title>
        <authorList>
            <person name="Kim J."/>
        </authorList>
    </citation>
    <scope>NUCLEOTIDE SEQUENCE [LARGE SCALE GENOMIC DNA]</scope>
    <source>
        <strain evidence="3 4">LPB0304</strain>
    </source>
</reference>
<dbReference type="PANTHER" id="PTHR43581:SF2">
    <property type="entry name" value="EXCINUCLEASE ATPASE SUBUNIT"/>
    <property type="match status" value="1"/>
</dbReference>
<dbReference type="Pfam" id="PF12476">
    <property type="entry name" value="DUF3696"/>
    <property type="match status" value="1"/>
</dbReference>
<feature type="domain" description="Endonuclease GajA/Old nuclease/RecF-like AAA" evidence="2">
    <location>
        <begin position="1"/>
        <end position="48"/>
    </location>
</feature>
<dbReference type="InterPro" id="IPR014592">
    <property type="entry name" value="P-loop_UCP034888"/>
</dbReference>
<gene>
    <name evidence="3" type="ORF">LPB04_15940</name>
</gene>
<dbReference type="Pfam" id="PF13175">
    <property type="entry name" value="AAA_15"/>
    <property type="match status" value="2"/>
</dbReference>
<dbReference type="KEGG" id="mlir:LPB04_15940"/>
<dbReference type="Proteomes" id="UP000593875">
    <property type="component" value="Chromosome"/>
</dbReference>
<dbReference type="InterPro" id="IPR022532">
    <property type="entry name" value="DUF3696"/>
</dbReference>
<protein>
    <submittedName>
        <fullName evidence="3">DUF3696 domain-containing protein</fullName>
    </submittedName>
</protein>
<evidence type="ECO:0000259" key="1">
    <source>
        <dbReference type="Pfam" id="PF12476"/>
    </source>
</evidence>
<dbReference type="Gene3D" id="3.40.50.300">
    <property type="entry name" value="P-loop containing nucleotide triphosphate hydrolases"/>
    <property type="match status" value="1"/>
</dbReference>
<dbReference type="RefSeq" id="WP_193685496.1">
    <property type="nucleotide sequence ID" value="NZ_CP062941.1"/>
</dbReference>
<feature type="domain" description="DUF3696" evidence="1">
    <location>
        <begin position="307"/>
        <end position="353"/>
    </location>
</feature>
<feature type="domain" description="Endonuclease GajA/Old nuclease/RecF-like AAA" evidence="2">
    <location>
        <begin position="203"/>
        <end position="290"/>
    </location>
</feature>
<evidence type="ECO:0000259" key="2">
    <source>
        <dbReference type="Pfam" id="PF13175"/>
    </source>
</evidence>
<dbReference type="PIRSF" id="PIRSF034888">
    <property type="entry name" value="P-loop_UCP034888"/>
    <property type="match status" value="1"/>
</dbReference>
<dbReference type="InterPro" id="IPR051396">
    <property type="entry name" value="Bact_Antivir_Def_Nuclease"/>
</dbReference>
<dbReference type="InterPro" id="IPR041685">
    <property type="entry name" value="AAA_GajA/Old/RecF-like"/>
</dbReference>
<dbReference type="AlphaFoldDB" id="A0A7L9U085"/>
<evidence type="ECO:0000313" key="4">
    <source>
        <dbReference type="Proteomes" id="UP000593875"/>
    </source>
</evidence>
<dbReference type="SUPFAM" id="SSF52540">
    <property type="entry name" value="P-loop containing nucleoside triphosphate hydrolases"/>
    <property type="match status" value="1"/>
</dbReference>
<accession>A0A7L9U085</accession>
<sequence>MINKIKINGFKSFRSEEVDLGKLTVLTGLNNSGKSSVIQALRMCSAVSNGKSPYIDGYGGFSELRSRLVDINAHIELSIGTDDAKNYTLNIGGLNYEVTADLDLPFCQYISADRYGPRVALPLLSDDMNDLTVGSLGQYAAHYATIFENTIVASLLRHTDSASNTLKHQVVRWISEISPGVRLEFDVLRKYDSSTLAVDGNRATNSGFGISYTLPIILCLLTMTGNIGTDDSDQRLTQWFGTLANKGGLLLIENPEAHLHPRGQTRMGNLIACAAALGLQVVVETHSDHLLDGIRLAVKNNCGLKGDEVKIGFFEKPEDGASILTKIQLRDDGKLERWPKGFFDQFSINLRELSKKNA</sequence>
<keyword evidence="4" id="KW-1185">Reference proteome</keyword>
<name>A0A7L9U085_9BURK</name>
<organism evidence="3 4">
    <name type="scientific">Massilia litorea</name>
    <dbReference type="NCBI Taxonomy" id="2769491"/>
    <lineage>
        <taxon>Bacteria</taxon>
        <taxon>Pseudomonadati</taxon>
        <taxon>Pseudomonadota</taxon>
        <taxon>Betaproteobacteria</taxon>
        <taxon>Burkholderiales</taxon>
        <taxon>Oxalobacteraceae</taxon>
        <taxon>Telluria group</taxon>
        <taxon>Massilia</taxon>
    </lineage>
</organism>
<proteinExistence type="predicted"/>
<dbReference type="PANTHER" id="PTHR43581">
    <property type="entry name" value="ATP/GTP PHOSPHATASE"/>
    <property type="match status" value="1"/>
</dbReference>